<keyword evidence="3" id="KW-1185">Reference proteome</keyword>
<name>A0AA86RXZ6_9FABA</name>
<organism evidence="2 3">
    <name type="scientific">Sphenostylis stenocarpa</name>
    <dbReference type="NCBI Taxonomy" id="92480"/>
    <lineage>
        <taxon>Eukaryota</taxon>
        <taxon>Viridiplantae</taxon>
        <taxon>Streptophyta</taxon>
        <taxon>Embryophyta</taxon>
        <taxon>Tracheophyta</taxon>
        <taxon>Spermatophyta</taxon>
        <taxon>Magnoliopsida</taxon>
        <taxon>eudicotyledons</taxon>
        <taxon>Gunneridae</taxon>
        <taxon>Pentapetalae</taxon>
        <taxon>rosids</taxon>
        <taxon>fabids</taxon>
        <taxon>Fabales</taxon>
        <taxon>Fabaceae</taxon>
        <taxon>Papilionoideae</taxon>
        <taxon>50 kb inversion clade</taxon>
        <taxon>NPAAA clade</taxon>
        <taxon>indigoferoid/millettioid clade</taxon>
        <taxon>Phaseoleae</taxon>
        <taxon>Sphenostylis</taxon>
    </lineage>
</organism>
<gene>
    <name evidence="2" type="ORF">AYBTSS11_LOCUS5333</name>
</gene>
<sequence>MTIVPPDCEMLDDSMPTWNSPPKARKKSLISMKIEKKEWEIDEHERLIGGRSQPMEDLPRQRTIHEANKSLGGQ</sequence>
<feature type="region of interest" description="Disordered" evidence="1">
    <location>
        <begin position="45"/>
        <end position="74"/>
    </location>
</feature>
<dbReference type="Gramene" id="rna-AYBTSS11_LOCUS5333">
    <property type="protein sequence ID" value="CAJ1931579.1"/>
    <property type="gene ID" value="gene-AYBTSS11_LOCUS5333"/>
</dbReference>
<accession>A0AA86RXZ6</accession>
<evidence type="ECO:0000256" key="1">
    <source>
        <dbReference type="SAM" id="MobiDB-lite"/>
    </source>
</evidence>
<evidence type="ECO:0000313" key="3">
    <source>
        <dbReference type="Proteomes" id="UP001189624"/>
    </source>
</evidence>
<dbReference type="Proteomes" id="UP001189624">
    <property type="component" value="Chromosome 2"/>
</dbReference>
<dbReference type="AlphaFoldDB" id="A0AA86RXZ6"/>
<feature type="compositionally biased region" description="Basic and acidic residues" evidence="1">
    <location>
        <begin position="57"/>
        <end position="68"/>
    </location>
</feature>
<reference evidence="2" key="1">
    <citation type="submission" date="2023-10" db="EMBL/GenBank/DDBJ databases">
        <authorList>
            <person name="Domelevo Entfellner J.-B."/>
        </authorList>
    </citation>
    <scope>NUCLEOTIDE SEQUENCE</scope>
</reference>
<dbReference type="EMBL" id="OY731399">
    <property type="protein sequence ID" value="CAJ1931579.1"/>
    <property type="molecule type" value="Genomic_DNA"/>
</dbReference>
<proteinExistence type="predicted"/>
<protein>
    <submittedName>
        <fullName evidence="2">Uncharacterized protein</fullName>
    </submittedName>
</protein>
<evidence type="ECO:0000313" key="2">
    <source>
        <dbReference type="EMBL" id="CAJ1931579.1"/>
    </source>
</evidence>